<evidence type="ECO:0000256" key="7">
    <source>
        <dbReference type="ARBA" id="ARBA00022927"/>
    </source>
</evidence>
<evidence type="ECO:0000256" key="4">
    <source>
        <dbReference type="ARBA" id="ARBA00022475"/>
    </source>
</evidence>
<protein>
    <submittedName>
        <fullName evidence="12">Protein TonB</fullName>
    </submittedName>
</protein>
<keyword evidence="10" id="KW-0732">Signal</keyword>
<accession>A0ABX2FM63</accession>
<feature type="domain" description="TonB C-terminal" evidence="11">
    <location>
        <begin position="49"/>
        <end position="145"/>
    </location>
</feature>
<evidence type="ECO:0000256" key="1">
    <source>
        <dbReference type="ARBA" id="ARBA00004383"/>
    </source>
</evidence>
<feature type="chain" id="PRO_5047505268" evidence="10">
    <location>
        <begin position="24"/>
        <end position="274"/>
    </location>
</feature>
<sequence>MMLPVPPKPLLLALCLAAATAHAQKRAMPPKPDRAEVYDSVAQPAVPIGGTARYAQFLADHQRYPTTAMQQGQQGTVPVRFVVEKTGVVSHVEVAKPVAPLLDAEAVRLIKSGPRWTPAKNRNQVVRQRVTVPVSFVLSPPAAPVQLPAKGGAPAPPPNAADIAASAHPDQPAVVAPDRPAQPVGGTDAFFAWIEKNQQYPKLARQRKIQGKVPVEFIVQADGSLTDARVIKKMGSGLDEEALRLIRTAPKWEPASYRGKPLKQKMVLPVLFQL</sequence>
<feature type="signal peptide" evidence="10">
    <location>
        <begin position="1"/>
        <end position="23"/>
    </location>
</feature>
<reference evidence="12 13" key="1">
    <citation type="submission" date="2020-05" db="EMBL/GenBank/DDBJ databases">
        <title>Genomic Encyclopedia of Type Strains, Phase IV (KMG-V): Genome sequencing to study the core and pangenomes of soil and plant-associated prokaryotes.</title>
        <authorList>
            <person name="Whitman W."/>
        </authorList>
    </citation>
    <scope>NUCLEOTIDE SEQUENCE [LARGE SCALE GENOMIC DNA]</scope>
    <source>
        <strain evidence="12 13">9A</strain>
    </source>
</reference>
<evidence type="ECO:0000256" key="9">
    <source>
        <dbReference type="ARBA" id="ARBA00023136"/>
    </source>
</evidence>
<evidence type="ECO:0000256" key="6">
    <source>
        <dbReference type="ARBA" id="ARBA00022692"/>
    </source>
</evidence>
<dbReference type="RefSeq" id="WP_173808962.1">
    <property type="nucleotide sequence ID" value="NZ_JABSNP010000003.1"/>
</dbReference>
<keyword evidence="8" id="KW-1133">Transmembrane helix</keyword>
<evidence type="ECO:0000256" key="8">
    <source>
        <dbReference type="ARBA" id="ARBA00022989"/>
    </source>
</evidence>
<dbReference type="Gene3D" id="3.30.1150.10">
    <property type="match status" value="2"/>
</dbReference>
<dbReference type="PROSITE" id="PS52015">
    <property type="entry name" value="TONB_CTD"/>
    <property type="match status" value="2"/>
</dbReference>
<keyword evidence="9" id="KW-0472">Membrane</keyword>
<keyword evidence="4" id="KW-1003">Cell membrane</keyword>
<dbReference type="InterPro" id="IPR037682">
    <property type="entry name" value="TonB_C"/>
</dbReference>
<dbReference type="PRINTS" id="PR01374">
    <property type="entry name" value="TONBPROTEIN"/>
</dbReference>
<dbReference type="InterPro" id="IPR003538">
    <property type="entry name" value="TonB"/>
</dbReference>
<keyword evidence="6" id="KW-0812">Transmembrane</keyword>
<dbReference type="InterPro" id="IPR006260">
    <property type="entry name" value="TonB/TolA_C"/>
</dbReference>
<dbReference type="NCBIfam" id="TIGR01352">
    <property type="entry name" value="tonB_Cterm"/>
    <property type="match status" value="2"/>
</dbReference>
<evidence type="ECO:0000256" key="10">
    <source>
        <dbReference type="SAM" id="SignalP"/>
    </source>
</evidence>
<gene>
    <name evidence="12" type="ORF">HNP98_001035</name>
</gene>
<keyword evidence="13" id="KW-1185">Reference proteome</keyword>
<name>A0ABX2FM63_9BACT</name>
<dbReference type="Pfam" id="PF03544">
    <property type="entry name" value="TonB_C"/>
    <property type="match status" value="2"/>
</dbReference>
<comment type="subcellular location">
    <subcellularLocation>
        <location evidence="1">Cell inner membrane</location>
        <topology evidence="1">Single-pass membrane protein</topology>
        <orientation evidence="1">Periplasmic side</orientation>
    </subcellularLocation>
</comment>
<feature type="domain" description="TonB C-terminal" evidence="11">
    <location>
        <begin position="185"/>
        <end position="274"/>
    </location>
</feature>
<comment type="caution">
    <text evidence="12">The sequence shown here is derived from an EMBL/GenBank/DDBJ whole genome shotgun (WGS) entry which is preliminary data.</text>
</comment>
<keyword evidence="3" id="KW-0813">Transport</keyword>
<dbReference type="SUPFAM" id="SSF74653">
    <property type="entry name" value="TolA/TonB C-terminal domain"/>
    <property type="match status" value="2"/>
</dbReference>
<evidence type="ECO:0000256" key="3">
    <source>
        <dbReference type="ARBA" id="ARBA00022448"/>
    </source>
</evidence>
<evidence type="ECO:0000313" key="13">
    <source>
        <dbReference type="Proteomes" id="UP000779507"/>
    </source>
</evidence>
<keyword evidence="5" id="KW-0997">Cell inner membrane</keyword>
<dbReference type="Proteomes" id="UP000779507">
    <property type="component" value="Unassembled WGS sequence"/>
</dbReference>
<evidence type="ECO:0000256" key="5">
    <source>
        <dbReference type="ARBA" id="ARBA00022519"/>
    </source>
</evidence>
<evidence type="ECO:0000256" key="2">
    <source>
        <dbReference type="ARBA" id="ARBA00006555"/>
    </source>
</evidence>
<dbReference type="EMBL" id="JABSNP010000003">
    <property type="protein sequence ID" value="NRT18224.1"/>
    <property type="molecule type" value="Genomic_DNA"/>
</dbReference>
<comment type="similarity">
    <text evidence="2">Belongs to the TonB family.</text>
</comment>
<dbReference type="PANTHER" id="PTHR33446:SF2">
    <property type="entry name" value="PROTEIN TONB"/>
    <property type="match status" value="1"/>
</dbReference>
<proteinExistence type="inferred from homology"/>
<keyword evidence="7" id="KW-0653">Protein transport</keyword>
<dbReference type="PANTHER" id="PTHR33446">
    <property type="entry name" value="PROTEIN TONB-RELATED"/>
    <property type="match status" value="1"/>
</dbReference>
<evidence type="ECO:0000259" key="11">
    <source>
        <dbReference type="PROSITE" id="PS52015"/>
    </source>
</evidence>
<evidence type="ECO:0000313" key="12">
    <source>
        <dbReference type="EMBL" id="NRT18224.1"/>
    </source>
</evidence>
<organism evidence="12 13">
    <name type="scientific">Hymenobacter caeli</name>
    <dbReference type="NCBI Taxonomy" id="2735894"/>
    <lineage>
        <taxon>Bacteria</taxon>
        <taxon>Pseudomonadati</taxon>
        <taxon>Bacteroidota</taxon>
        <taxon>Cytophagia</taxon>
        <taxon>Cytophagales</taxon>
        <taxon>Hymenobacteraceae</taxon>
        <taxon>Hymenobacter</taxon>
    </lineage>
</organism>
<dbReference type="InterPro" id="IPR051045">
    <property type="entry name" value="TonB-dependent_transducer"/>
</dbReference>